<evidence type="ECO:0000256" key="1">
    <source>
        <dbReference type="SAM" id="MobiDB-lite"/>
    </source>
</evidence>
<feature type="region of interest" description="Disordered" evidence="1">
    <location>
        <begin position="84"/>
        <end position="108"/>
    </location>
</feature>
<keyword evidence="2" id="KW-0732">Signal</keyword>
<comment type="caution">
    <text evidence="3">The sequence shown here is derived from an EMBL/GenBank/DDBJ whole genome shotgun (WGS) entry which is preliminary data.</text>
</comment>
<name>A0ABS5Y3S7_9CYAN</name>
<feature type="signal peptide" evidence="2">
    <location>
        <begin position="1"/>
        <end position="27"/>
    </location>
</feature>
<evidence type="ECO:0000313" key="3">
    <source>
        <dbReference type="EMBL" id="MBT9312480.1"/>
    </source>
</evidence>
<gene>
    <name evidence="3" type="ORF">IXB28_09705</name>
</gene>
<dbReference type="EMBL" id="JADOER010000008">
    <property type="protein sequence ID" value="MBT9312480.1"/>
    <property type="molecule type" value="Genomic_DNA"/>
</dbReference>
<evidence type="ECO:0000256" key="2">
    <source>
        <dbReference type="SAM" id="SignalP"/>
    </source>
</evidence>
<keyword evidence="4" id="KW-1185">Reference proteome</keyword>
<sequence>MNRTFDFFTPAVAAAAVIGLATPAAFAQETFGNQGIRMDVDTVVEFEFLESNGSYQSVFGIVNLDTGEKYPLYGEVKGSDIQQSVNAPSDYQDDLGNQNRDDFHGTPGKTVPMPLGEFRFAADTDYTFYLESYFNGQPAGTLYSTSSLNPNPQTYAQFDGPVEDIIDGGLVLRWEDSGSVLVGNENTDFDYDDFIVRVGGHLRWDEPCGCSKR</sequence>
<reference evidence="3 4" key="1">
    <citation type="journal article" date="2021" name="Mar. Drugs">
        <title>Genome Reduction and Secondary Metabolism of the Marine Sponge-Associated Cyanobacterium Leptothoe.</title>
        <authorList>
            <person name="Konstantinou D."/>
            <person name="Popin R.V."/>
            <person name="Fewer D.P."/>
            <person name="Sivonen K."/>
            <person name="Gkelis S."/>
        </authorList>
    </citation>
    <scope>NUCLEOTIDE SEQUENCE [LARGE SCALE GENOMIC DNA]</scope>
    <source>
        <strain evidence="3 4">TAU-MAC 1615</strain>
    </source>
</reference>
<dbReference type="RefSeq" id="WP_215618374.1">
    <property type="nucleotide sequence ID" value="NZ_JADOER010000008.1"/>
</dbReference>
<feature type="chain" id="PRO_5045836324" evidence="2">
    <location>
        <begin position="28"/>
        <end position="213"/>
    </location>
</feature>
<evidence type="ECO:0000313" key="4">
    <source>
        <dbReference type="Proteomes" id="UP001196661"/>
    </source>
</evidence>
<organism evidence="3 4">
    <name type="scientific">Leptothoe kymatousa TAU-MAC 1615</name>
    <dbReference type="NCBI Taxonomy" id="2364775"/>
    <lineage>
        <taxon>Bacteria</taxon>
        <taxon>Bacillati</taxon>
        <taxon>Cyanobacteriota</taxon>
        <taxon>Cyanophyceae</taxon>
        <taxon>Nodosilineales</taxon>
        <taxon>Cymatolegaceae</taxon>
        <taxon>Leptothoe</taxon>
        <taxon>Leptothoe kymatousa</taxon>
    </lineage>
</organism>
<dbReference type="Proteomes" id="UP001196661">
    <property type="component" value="Unassembled WGS sequence"/>
</dbReference>
<proteinExistence type="predicted"/>
<accession>A0ABS5Y3S7</accession>
<protein>
    <submittedName>
        <fullName evidence="3">Uncharacterized protein</fullName>
    </submittedName>
</protein>